<dbReference type="Gene3D" id="6.10.340.10">
    <property type="match status" value="1"/>
</dbReference>
<dbReference type="OrthoDB" id="1931120at2"/>
<keyword evidence="8" id="KW-0812">Transmembrane</keyword>
<dbReference type="PROSITE" id="PS50109">
    <property type="entry name" value="HIS_KIN"/>
    <property type="match status" value="1"/>
</dbReference>
<dbReference type="PROSITE" id="PS50885">
    <property type="entry name" value="HAMP"/>
    <property type="match status" value="1"/>
</dbReference>
<dbReference type="EC" id="2.7.13.3" evidence="3"/>
<dbReference type="AlphaFoldDB" id="A0A128FEN6"/>
<evidence type="ECO:0000256" key="6">
    <source>
        <dbReference type="ARBA" id="ARBA00022777"/>
    </source>
</evidence>
<dbReference type="PRINTS" id="PR00344">
    <property type="entry name" value="BCTRLSENSOR"/>
</dbReference>
<keyword evidence="12" id="KW-1185">Reference proteome</keyword>
<evidence type="ECO:0000256" key="4">
    <source>
        <dbReference type="ARBA" id="ARBA00022553"/>
    </source>
</evidence>
<dbReference type="PANTHER" id="PTHR43065">
    <property type="entry name" value="SENSOR HISTIDINE KINASE"/>
    <property type="match status" value="1"/>
</dbReference>
<evidence type="ECO:0000256" key="1">
    <source>
        <dbReference type="ARBA" id="ARBA00000085"/>
    </source>
</evidence>
<evidence type="ECO:0000313" key="12">
    <source>
        <dbReference type="Proteomes" id="UP000073601"/>
    </source>
</evidence>
<dbReference type="Gene3D" id="1.10.287.130">
    <property type="match status" value="1"/>
</dbReference>
<evidence type="ECO:0000259" key="9">
    <source>
        <dbReference type="PROSITE" id="PS50109"/>
    </source>
</evidence>
<dbReference type="Proteomes" id="UP000073601">
    <property type="component" value="Unassembled WGS sequence"/>
</dbReference>
<keyword evidence="4" id="KW-0597">Phosphoprotein</keyword>
<dbReference type="CDD" id="cd00082">
    <property type="entry name" value="HisKA"/>
    <property type="match status" value="1"/>
</dbReference>
<dbReference type="InterPro" id="IPR005467">
    <property type="entry name" value="His_kinase_dom"/>
</dbReference>
<dbReference type="PANTHER" id="PTHR43065:SF47">
    <property type="match status" value="1"/>
</dbReference>
<evidence type="ECO:0000256" key="8">
    <source>
        <dbReference type="SAM" id="Phobius"/>
    </source>
</evidence>
<keyword evidence="8" id="KW-0472">Membrane</keyword>
<evidence type="ECO:0000256" key="7">
    <source>
        <dbReference type="SAM" id="Coils"/>
    </source>
</evidence>
<dbReference type="SMART" id="SM00388">
    <property type="entry name" value="HisKA"/>
    <property type="match status" value="1"/>
</dbReference>
<keyword evidence="6" id="KW-0418">Kinase</keyword>
<feature type="domain" description="HAMP" evidence="10">
    <location>
        <begin position="337"/>
        <end position="389"/>
    </location>
</feature>
<dbReference type="EMBL" id="FIZY01000032">
    <property type="protein sequence ID" value="CZF84721.1"/>
    <property type="molecule type" value="Genomic_DNA"/>
</dbReference>
<organism evidence="11 12">
    <name type="scientific">Grimontia marina</name>
    <dbReference type="NCBI Taxonomy" id="646534"/>
    <lineage>
        <taxon>Bacteria</taxon>
        <taxon>Pseudomonadati</taxon>
        <taxon>Pseudomonadota</taxon>
        <taxon>Gammaproteobacteria</taxon>
        <taxon>Vibrionales</taxon>
        <taxon>Vibrionaceae</taxon>
        <taxon>Grimontia</taxon>
    </lineage>
</organism>
<name>A0A128FEN6_9GAMM</name>
<evidence type="ECO:0000256" key="2">
    <source>
        <dbReference type="ARBA" id="ARBA00004370"/>
    </source>
</evidence>
<proteinExistence type="predicted"/>
<dbReference type="InterPro" id="IPR003594">
    <property type="entry name" value="HATPase_dom"/>
</dbReference>
<evidence type="ECO:0000256" key="5">
    <source>
        <dbReference type="ARBA" id="ARBA00022679"/>
    </source>
</evidence>
<gene>
    <name evidence="11" type="primary">torS_2</name>
    <name evidence="11" type="ORF">GMA8713_03222</name>
</gene>
<dbReference type="InterPro" id="IPR003660">
    <property type="entry name" value="HAMP_dom"/>
</dbReference>
<dbReference type="SUPFAM" id="SSF55874">
    <property type="entry name" value="ATPase domain of HSP90 chaperone/DNA topoisomerase II/histidine kinase"/>
    <property type="match status" value="1"/>
</dbReference>
<evidence type="ECO:0000313" key="11">
    <source>
        <dbReference type="EMBL" id="CZF84721.1"/>
    </source>
</evidence>
<keyword evidence="5 11" id="KW-0808">Transferase</keyword>
<accession>A0A128FEN6</accession>
<comment type="subcellular location">
    <subcellularLocation>
        <location evidence="2">Membrane</location>
    </subcellularLocation>
</comment>
<evidence type="ECO:0000256" key="3">
    <source>
        <dbReference type="ARBA" id="ARBA00012438"/>
    </source>
</evidence>
<feature type="domain" description="Histidine kinase" evidence="9">
    <location>
        <begin position="437"/>
        <end position="669"/>
    </location>
</feature>
<comment type="catalytic activity">
    <reaction evidence="1">
        <text>ATP + protein L-histidine = ADP + protein N-phospho-L-histidine.</text>
        <dbReference type="EC" id="2.7.13.3"/>
    </reaction>
</comment>
<dbReference type="GO" id="GO:0016020">
    <property type="term" value="C:membrane"/>
    <property type="evidence" value="ECO:0007669"/>
    <property type="project" value="UniProtKB-SubCell"/>
</dbReference>
<dbReference type="SMART" id="SM00387">
    <property type="entry name" value="HATPase_c"/>
    <property type="match status" value="1"/>
</dbReference>
<dbReference type="InterPro" id="IPR036890">
    <property type="entry name" value="HATPase_C_sf"/>
</dbReference>
<dbReference type="Gene3D" id="3.30.565.10">
    <property type="entry name" value="Histidine kinase-like ATPase, C-terminal domain"/>
    <property type="match status" value="1"/>
</dbReference>
<protein>
    <recommendedName>
        <fullName evidence="3">histidine kinase</fullName>
        <ecNumber evidence="3">2.7.13.3</ecNumber>
    </recommendedName>
</protein>
<reference evidence="12" key="1">
    <citation type="submission" date="2016-02" db="EMBL/GenBank/DDBJ databases">
        <authorList>
            <person name="Rodrigo-Torres Lidia"/>
            <person name="Arahal R.David."/>
        </authorList>
    </citation>
    <scope>NUCLEOTIDE SEQUENCE [LARGE SCALE GENOMIC DNA]</scope>
    <source>
        <strain evidence="12">CECT 8713</strain>
    </source>
</reference>
<evidence type="ECO:0000259" key="10">
    <source>
        <dbReference type="PROSITE" id="PS50885"/>
    </source>
</evidence>
<sequence length="676" mass="77095">MNSIASRLYLSLITLALLLLTVSSLTVWVALSTRSSTDALLDKALPNTVNTAHMEYELSEMMSSLVRYVEDQEKEANTTFLEHLGKFVEYKKELSLYKNVETTSYDINKLRTLHEEFLLLAQQRVFGEFDPSSVQRVRTFFTSSTLPLEVLLNELHSFIDTQSELYTFHNDFSSFHRYTLHQYDIEILLEKIQDMKTDLDIFLLGYPLAEKRFIADAEEFEHSLKSLSNSTDSSKIRDQIGPIEWHFTRFFGGASRIFKYHDNTARQRALKSVNELERGVFLDMKAQLKKIADQSDILLIEESQGLRGVANKSMYALILVVVFASVLLAMIVVFFQRSLFRPLEKINTTIQALRKGYRNIPFVHIEDNELGRITQSLKNFQIGLSQLDQLQIENANQKEALKQDKESLTEMLENLKSAQDKLIETEKLSSLGSLVAGVSHEINTPLGISVTMATTLEDEYSSFMKKLKTGEITREDFDNFESHSTETLNVLNVSLERASGLINSFKQVANDQTSEQLRDFELGTLLQEIYCTLHHQIKNRPVKFSLYNDEELMMNSYPGPIGQVFTNLFNNSIIHGFNNFKNDVQGEISLTLTREGDQIRLLYRDSGKGLSEEGIKRIFEPFYTTRLGEGGSGMGMHVVYSIVVNMLQGDIQVYNDNGAVFDISIPASIQQTEDEL</sequence>
<keyword evidence="8" id="KW-1133">Transmembrane helix</keyword>
<dbReference type="InterPro" id="IPR004358">
    <property type="entry name" value="Sig_transdc_His_kin-like_C"/>
</dbReference>
<dbReference type="Pfam" id="PF02518">
    <property type="entry name" value="HATPase_c"/>
    <property type="match status" value="1"/>
</dbReference>
<dbReference type="InterPro" id="IPR036097">
    <property type="entry name" value="HisK_dim/P_sf"/>
</dbReference>
<dbReference type="SUPFAM" id="SSF47384">
    <property type="entry name" value="Homodimeric domain of signal transducing histidine kinase"/>
    <property type="match status" value="1"/>
</dbReference>
<keyword evidence="7" id="KW-0175">Coiled coil</keyword>
<dbReference type="RefSeq" id="WP_062712074.1">
    <property type="nucleotide sequence ID" value="NZ_CAWRCI010000032.1"/>
</dbReference>
<dbReference type="CDD" id="cd00075">
    <property type="entry name" value="HATPase"/>
    <property type="match status" value="1"/>
</dbReference>
<dbReference type="GO" id="GO:0000155">
    <property type="term" value="F:phosphorelay sensor kinase activity"/>
    <property type="evidence" value="ECO:0007669"/>
    <property type="project" value="InterPro"/>
</dbReference>
<feature type="transmembrane region" description="Helical" evidence="8">
    <location>
        <begin position="314"/>
        <end position="335"/>
    </location>
</feature>
<feature type="coiled-coil region" evidence="7">
    <location>
        <begin position="387"/>
        <end position="428"/>
    </location>
</feature>
<dbReference type="InterPro" id="IPR003661">
    <property type="entry name" value="HisK_dim/P_dom"/>
</dbReference>